<feature type="transmembrane region" description="Helical" evidence="1">
    <location>
        <begin position="251"/>
        <end position="276"/>
    </location>
</feature>
<reference evidence="2" key="1">
    <citation type="submission" date="2016-10" db="EMBL/GenBank/DDBJ databases">
        <authorList>
            <person name="de Groot N.N."/>
        </authorList>
    </citation>
    <scope>NUCLEOTIDE SEQUENCE</scope>
</reference>
<feature type="transmembrane region" description="Helical" evidence="1">
    <location>
        <begin position="328"/>
        <end position="348"/>
    </location>
</feature>
<keyword evidence="1" id="KW-0812">Transmembrane</keyword>
<organism evidence="2">
    <name type="scientific">hydrothermal vent metagenome</name>
    <dbReference type="NCBI Taxonomy" id="652676"/>
    <lineage>
        <taxon>unclassified sequences</taxon>
        <taxon>metagenomes</taxon>
        <taxon>ecological metagenomes</taxon>
    </lineage>
</organism>
<feature type="transmembrane region" description="Helical" evidence="1">
    <location>
        <begin position="21"/>
        <end position="45"/>
    </location>
</feature>
<keyword evidence="1" id="KW-1133">Transmembrane helix</keyword>
<protein>
    <submittedName>
        <fullName evidence="2">Uncharacterized protein</fullName>
    </submittedName>
</protein>
<evidence type="ECO:0000313" key="2">
    <source>
        <dbReference type="EMBL" id="SFV62635.1"/>
    </source>
</evidence>
<feature type="transmembrane region" description="Helical" evidence="1">
    <location>
        <begin position="185"/>
        <end position="205"/>
    </location>
</feature>
<dbReference type="AlphaFoldDB" id="A0A1W1CA79"/>
<feature type="transmembrane region" description="Helical" evidence="1">
    <location>
        <begin position="51"/>
        <end position="73"/>
    </location>
</feature>
<evidence type="ECO:0000256" key="1">
    <source>
        <dbReference type="SAM" id="Phobius"/>
    </source>
</evidence>
<feature type="transmembrane region" description="Helical" evidence="1">
    <location>
        <begin position="85"/>
        <end position="107"/>
    </location>
</feature>
<name>A0A1W1CA79_9ZZZZ</name>
<keyword evidence="1" id="KW-0472">Membrane</keyword>
<sequence>MMIIFGAMAQLVPVVVEVGHFIVELYYSIWVLLIVGTSIMVYGFLYNPFVLSYGGLIVLISMIMFLFDTLMTLRKVTNITLTVKTVVASNLFLLAGIITGFLISLSMSGGDGIDVTKWLGAHAVMVLAGYVTLTIMGLSMILVPMFGLSHGFDDESVNLSFKLMVGAVILYFISTLIDINIGKFTAFIMIFSSISLYIKQIYILYQIRARKENDIWAKSLFVGYGALIFSAMLGFAYTLTHYENFLMAGAWYLIMGFFAFLINGHLYKIIPFLVWFERYSPLVGKEKVPMLHEMLPKRMARCQFLFSSMGMFIAGIGILVGSDDLFKGGVTLLITGGIFMLLSVKWMLNYSK</sequence>
<dbReference type="EMBL" id="FPHG01000054">
    <property type="protein sequence ID" value="SFV62635.1"/>
    <property type="molecule type" value="Genomic_DNA"/>
</dbReference>
<feature type="transmembrane region" description="Helical" evidence="1">
    <location>
        <begin position="119"/>
        <end position="147"/>
    </location>
</feature>
<proteinExistence type="predicted"/>
<feature type="transmembrane region" description="Helical" evidence="1">
    <location>
        <begin position="159"/>
        <end position="179"/>
    </location>
</feature>
<accession>A0A1W1CA79</accession>
<feature type="transmembrane region" description="Helical" evidence="1">
    <location>
        <begin position="217"/>
        <end position="239"/>
    </location>
</feature>
<gene>
    <name evidence="2" type="ORF">MNB_SV-9-925</name>
</gene>
<feature type="transmembrane region" description="Helical" evidence="1">
    <location>
        <begin position="304"/>
        <end position="322"/>
    </location>
</feature>